<dbReference type="PIRSF" id="PIRSF016897">
    <property type="entry name" value="GlpP"/>
    <property type="match status" value="1"/>
</dbReference>
<dbReference type="Proteomes" id="UP000663970">
    <property type="component" value="Unassembled WGS sequence"/>
</dbReference>
<keyword evidence="1" id="KW-0319">Glycerol metabolism</keyword>
<evidence type="ECO:0000313" key="3">
    <source>
        <dbReference type="Proteomes" id="UP000663970"/>
    </source>
</evidence>
<proteinExistence type="predicted"/>
<dbReference type="RefSeq" id="WP_206933979.1">
    <property type="nucleotide sequence ID" value="NZ_JAEKJY010000003.1"/>
</dbReference>
<evidence type="ECO:0000313" key="2">
    <source>
        <dbReference type="EMBL" id="MBN8235815.1"/>
    </source>
</evidence>
<name>A0ABS3DWU2_9BACI</name>
<dbReference type="SUPFAM" id="SSF110391">
    <property type="entry name" value="GlpP-like"/>
    <property type="match status" value="1"/>
</dbReference>
<reference evidence="2 3" key="1">
    <citation type="submission" date="2020-12" db="EMBL/GenBank/DDBJ databases">
        <title>Oil enriched cultivation method for isolating marine PHA-producing bacteria.</title>
        <authorList>
            <person name="Zheng W."/>
            <person name="Yu S."/>
            <person name="Huang Y."/>
        </authorList>
    </citation>
    <scope>NUCLEOTIDE SEQUENCE [LARGE SCALE GENOMIC DNA]</scope>
    <source>
        <strain evidence="2 3">SY-2-6</strain>
    </source>
</reference>
<dbReference type="Gene3D" id="3.20.20.70">
    <property type="entry name" value="Aldolase class I"/>
    <property type="match status" value="1"/>
</dbReference>
<organism evidence="2 3">
    <name type="scientific">Halobacillus kuroshimensis</name>
    <dbReference type="NCBI Taxonomy" id="302481"/>
    <lineage>
        <taxon>Bacteria</taxon>
        <taxon>Bacillati</taxon>
        <taxon>Bacillota</taxon>
        <taxon>Bacilli</taxon>
        <taxon>Bacillales</taxon>
        <taxon>Bacillaceae</taxon>
        <taxon>Halobacillus</taxon>
    </lineage>
</organism>
<keyword evidence="3" id="KW-1185">Reference proteome</keyword>
<dbReference type="EMBL" id="JAEKJY010000003">
    <property type="protein sequence ID" value="MBN8235815.1"/>
    <property type="molecule type" value="Genomic_DNA"/>
</dbReference>
<dbReference type="Pfam" id="PF04309">
    <property type="entry name" value="G3P_antiterm"/>
    <property type="match status" value="1"/>
</dbReference>
<accession>A0ABS3DWU2</accession>
<evidence type="ECO:0000256" key="1">
    <source>
        <dbReference type="PIRNR" id="PIRNR016897"/>
    </source>
</evidence>
<keyword evidence="1" id="KW-0694">RNA-binding</keyword>
<sequence>MADRALIEALQNDRLIASIKSPKALDAFLKTDLRTAFLLFGDLSMIGKYVRHLKNHDRRVYIHLDKIQGISPDTEGLKFLHRFADPDGIITTKSQLIQKAKKLNLSTIQRLFMVDSDAFQHGLDSINKGRPDAVEMMPGLIPSMIEKAKTHVDVPIVTGGLFAEYEQMRMALDHGASAVSTGNPDLWNTSRLQMEGSGTQ</sequence>
<dbReference type="PANTHER" id="PTHR35787">
    <property type="entry name" value="GLYCEROL UPTAKE OPERON ANTITERMINATOR REGULATORY PROTEIN"/>
    <property type="match status" value="1"/>
</dbReference>
<comment type="caution">
    <text evidence="2">The sequence shown here is derived from an EMBL/GenBank/DDBJ whole genome shotgun (WGS) entry which is preliminary data.</text>
</comment>
<dbReference type="InterPro" id="IPR006699">
    <property type="entry name" value="GlpP"/>
</dbReference>
<dbReference type="InterPro" id="IPR013785">
    <property type="entry name" value="Aldolase_TIM"/>
</dbReference>
<protein>
    <recommendedName>
        <fullName evidence="1">Glycerol uptake operon antiterminator regulatory protein</fullName>
    </recommendedName>
</protein>
<gene>
    <name evidence="2" type="ORF">JF544_11180</name>
</gene>
<keyword evidence="1" id="KW-0804">Transcription</keyword>
<dbReference type="PANTHER" id="PTHR35787:SF1">
    <property type="entry name" value="GLYCEROL UPTAKE OPERON ANTITERMINATOR REGULATORY PROTEIN"/>
    <property type="match status" value="1"/>
</dbReference>
<keyword evidence="1" id="KW-0805">Transcription regulation</keyword>
<comment type="function">
    <text evidence="1">Regulates expression of the glpD operon. In the presence of glycerol 3-phosphate (G3P) causes antitermination of transcription of glpD at the inverted repeat of the leader region to enhance its transcription. Binds and stabilizes glpD leader mRNA.</text>
</comment>